<dbReference type="Proteomes" id="UP000420635">
    <property type="component" value="Unassembled WGS sequence"/>
</dbReference>
<gene>
    <name evidence="4" type="ORF">F7D59_02660</name>
</gene>
<dbReference type="EMBL" id="VZBQ01000029">
    <property type="protein sequence ID" value="MQN88787.1"/>
    <property type="molecule type" value="Genomic_DNA"/>
</dbReference>
<accession>A0A646HNN4</accession>
<organism evidence="4 5">
    <name type="scientific">Segatella copri</name>
    <dbReference type="NCBI Taxonomy" id="165179"/>
    <lineage>
        <taxon>Bacteria</taxon>
        <taxon>Pseudomonadati</taxon>
        <taxon>Bacteroidota</taxon>
        <taxon>Bacteroidia</taxon>
        <taxon>Bacteroidales</taxon>
        <taxon>Prevotellaceae</taxon>
        <taxon>Segatella</taxon>
    </lineage>
</organism>
<reference evidence="5" key="1">
    <citation type="submission" date="2019-09" db="EMBL/GenBank/DDBJ databases">
        <title>Distinct polysaccharide growth profiles of human intestinal Prevotella copri isolates.</title>
        <authorList>
            <person name="Fehlner-Peach H."/>
            <person name="Magnabosco C."/>
            <person name="Raghavan V."/>
            <person name="Scher J.U."/>
            <person name="Tett A."/>
            <person name="Cox L.M."/>
            <person name="Gottsegen C."/>
            <person name="Watters A."/>
            <person name="Wiltshire- Gordon J.D."/>
            <person name="Segata N."/>
            <person name="Bonneau R."/>
            <person name="Littman D.R."/>
        </authorList>
    </citation>
    <scope>NUCLEOTIDE SEQUENCE [LARGE SCALE GENOMIC DNA]</scope>
    <source>
        <strain evidence="5">iP54</strain>
    </source>
</reference>
<name>A0A646HNN4_9BACT</name>
<protein>
    <submittedName>
        <fullName evidence="4">TonB-dependent receptor</fullName>
    </submittedName>
</protein>
<dbReference type="Gene3D" id="2.40.170.20">
    <property type="entry name" value="TonB-dependent receptor, beta-barrel domain"/>
    <property type="match status" value="1"/>
</dbReference>
<keyword evidence="2" id="KW-0472">Membrane</keyword>
<dbReference type="InterPro" id="IPR008969">
    <property type="entry name" value="CarboxyPept-like_regulatory"/>
</dbReference>
<evidence type="ECO:0000256" key="2">
    <source>
        <dbReference type="ARBA" id="ARBA00023136"/>
    </source>
</evidence>
<comment type="subcellular location">
    <subcellularLocation>
        <location evidence="1">Cell outer membrane</location>
    </subcellularLocation>
</comment>
<evidence type="ECO:0000256" key="3">
    <source>
        <dbReference type="ARBA" id="ARBA00023237"/>
    </source>
</evidence>
<keyword evidence="3" id="KW-0998">Cell outer membrane</keyword>
<dbReference type="SUPFAM" id="SSF49464">
    <property type="entry name" value="Carboxypeptidase regulatory domain-like"/>
    <property type="match status" value="1"/>
</dbReference>
<evidence type="ECO:0000256" key="1">
    <source>
        <dbReference type="ARBA" id="ARBA00004442"/>
    </source>
</evidence>
<dbReference type="Pfam" id="PF14905">
    <property type="entry name" value="OMP_b-brl_3"/>
    <property type="match status" value="1"/>
</dbReference>
<keyword evidence="4" id="KW-0675">Receptor</keyword>
<proteinExistence type="predicted"/>
<dbReference type="InterPro" id="IPR041700">
    <property type="entry name" value="OMP_b-brl_3"/>
</dbReference>
<dbReference type="InterPro" id="IPR036942">
    <property type="entry name" value="Beta-barrel_TonB_sf"/>
</dbReference>
<dbReference type="Pfam" id="PF13715">
    <property type="entry name" value="CarbopepD_reg_2"/>
    <property type="match status" value="1"/>
</dbReference>
<dbReference type="SUPFAM" id="SSF56935">
    <property type="entry name" value="Porins"/>
    <property type="match status" value="1"/>
</dbReference>
<dbReference type="RefSeq" id="WP_153114041.1">
    <property type="nucleotide sequence ID" value="NZ_VZAS01000179.1"/>
</dbReference>
<sequence length="862" mass="97345">MRDFWKPMPVSGKLIRELLLLFLLFGVQQSYAQRITRQYNNVSFSAALKDLNARQHKYTINFVYDELEDFRVTKSIRNQSVPDAIMQLIGFYPIRMTQMEDNIMVECMQKTPTKMIGRIIDNKNRPIDFANVALLNVRDSSLINGGVTNENGQFVIPCGATKAIVRVSCVGYITTSNTYNIGKIGTITLMEATMNLQKVVVKGHRKTFEMTNEGLVTQVKGTPLSEAGTANDVMAQVPSVYGSDGKYRVYGKGEALVYVNGRKLTDEGELDRISSKDIASVTLNNNPGAKYDATVKAVIVIRTNKKQGDGLSGGFTSMARQGHSTSLSEGGNLNWRRGGLDIFGSLYYDLTQRYQHQIDKKTVIKDGEMWQMYSDIGIFPKSKAQIATKIGFNYVFNEKHSIGATYNVNFLPNSTASWPTYQRVMKNGTELESISYDMKWNRKTPPAHYVNAYYRGEFGKWNVVFDNDLVVSQNKAVQNIKEQSSASGESNVNSTNKADNVMAASKLALSYPVGKGKLEGGGEFIYTDRKETYNNVEQIIASTDDHIRENKLAGFLTYYLPLGKIDLEAGLRYEHTVSDYYEKGIWIDGQSRRYDKLFPNASLSFPIGKANFSLDYTMKTRRPSYQELSSNMQYDDVFTYEKGNPLLKPEIIHDITFAGLYKWVYLNFSFQHINDFIVNTIDLQPGEGKPLNILTNVNRSHMNTYTAVLSLSPSIGIWSPRLSLVLMGQNFEMVHYGQMLKLNNPLLMTNWFNSFSISKGYILTADMIGHTSGDNTIATLKPSFQLNLGITKKFKQWTFQFQATDVFRTARNSMFTYGTSMLLDKWNYSDSQAVKLTISYRFNSVNSKYKGTGAGNEEKSRL</sequence>
<comment type="caution">
    <text evidence="4">The sequence shown here is derived from an EMBL/GenBank/DDBJ whole genome shotgun (WGS) entry which is preliminary data.</text>
</comment>
<evidence type="ECO:0000313" key="4">
    <source>
        <dbReference type="EMBL" id="MQN88787.1"/>
    </source>
</evidence>
<dbReference type="GO" id="GO:0009279">
    <property type="term" value="C:cell outer membrane"/>
    <property type="evidence" value="ECO:0007669"/>
    <property type="project" value="UniProtKB-SubCell"/>
</dbReference>
<dbReference type="AlphaFoldDB" id="A0A646HNN4"/>
<evidence type="ECO:0000313" key="5">
    <source>
        <dbReference type="Proteomes" id="UP000420635"/>
    </source>
</evidence>